<dbReference type="InterPro" id="IPR036116">
    <property type="entry name" value="FN3_sf"/>
</dbReference>
<evidence type="ECO:0000256" key="1">
    <source>
        <dbReference type="ARBA" id="ARBA00023295"/>
    </source>
</evidence>
<protein>
    <submittedName>
        <fullName evidence="4">Fibronectin type III domain-containing protein</fullName>
    </submittedName>
</protein>
<dbReference type="KEGG" id="apn:Asphe3_29810"/>
<dbReference type="EMBL" id="CP002379">
    <property type="protein sequence ID" value="ADX74093.1"/>
    <property type="molecule type" value="Genomic_DNA"/>
</dbReference>
<accession>F0MBV2</accession>
<dbReference type="GO" id="GO:0000272">
    <property type="term" value="P:polysaccharide catabolic process"/>
    <property type="evidence" value="ECO:0007669"/>
    <property type="project" value="UniProtKB-KW"/>
</dbReference>
<name>F0MBV2_PSEPM</name>
<keyword evidence="2" id="KW-0119">Carbohydrate metabolism</keyword>
<sequence length="471" mass="46122" precursor="true">MHTPASSPEASPRRRRELAAYHRALQPVAFFLAVVAGALLGAPPAAASWQARGVGHTTAAVATLLPPTNVTVPAASDSNVVVGWTPSPGNVAPTGYYVTRLTGTAAFPACGSSPAAPVPGTTCTDTAVPDGTHRYLVTAVYRSWKSAGAASAAVAVSSVRKLALSPQPPATVTAGSPLVSFRVQLRTVSGTDVPEAGVRVNLGLGANPAGGTLAGTTTATTDASGMATFSNLSITKAGAGYTLTASSPGYPDATTSSFTVLPAAATKLVITAGTTLAGSASASALLGPVTVERQDAYGNPVTAGSIPVSLSTSSGATGIFAATANGPAVTAVTIPAGSASASFFYGDTKAGTAAIALAAPGLAAPAGISATITAAAPARLRFDAIGPDVEKNKPITPAVTVHVLDAFGNQTDALAQVTLASHCSIKGVQPVATAGSVAFPALEIAGKGTGCTLTASSGTLEPATSNVFSAY</sequence>
<dbReference type="Proteomes" id="UP000008639">
    <property type="component" value="Chromosome"/>
</dbReference>
<keyword evidence="2" id="KW-0624">Polysaccharide degradation</keyword>
<dbReference type="RefSeq" id="WP_013601985.1">
    <property type="nucleotide sequence ID" value="NC_015145.1"/>
</dbReference>
<keyword evidence="1" id="KW-0378">Hydrolase</keyword>
<dbReference type="HOGENOM" id="CLU_606427_0_0_11"/>
<evidence type="ECO:0000259" key="3">
    <source>
        <dbReference type="PROSITE" id="PS50853"/>
    </source>
</evidence>
<dbReference type="SUPFAM" id="SSF49265">
    <property type="entry name" value="Fibronectin type III"/>
    <property type="match status" value="1"/>
</dbReference>
<evidence type="ECO:0000313" key="5">
    <source>
        <dbReference type="Proteomes" id="UP000008639"/>
    </source>
</evidence>
<dbReference type="eggNOG" id="COG4412">
    <property type="taxonomic scope" value="Bacteria"/>
</dbReference>
<dbReference type="GO" id="GO:0016798">
    <property type="term" value="F:hydrolase activity, acting on glycosyl bonds"/>
    <property type="evidence" value="ECO:0007669"/>
    <property type="project" value="UniProtKB-KW"/>
</dbReference>
<keyword evidence="1" id="KW-0326">Glycosidase</keyword>
<dbReference type="AlphaFoldDB" id="F0MBV2"/>
<dbReference type="PROSITE" id="PS50853">
    <property type="entry name" value="FN3"/>
    <property type="match status" value="1"/>
</dbReference>
<dbReference type="STRING" id="930171.Asphe3_29810"/>
<evidence type="ECO:0000313" key="4">
    <source>
        <dbReference type="EMBL" id="ADX74093.1"/>
    </source>
</evidence>
<feature type="domain" description="Fibronectin type-III" evidence="3">
    <location>
        <begin position="66"/>
        <end position="161"/>
    </location>
</feature>
<evidence type="ECO:0000256" key="2">
    <source>
        <dbReference type="ARBA" id="ARBA00023326"/>
    </source>
</evidence>
<gene>
    <name evidence="4" type="ordered locus">Asphe3_29810</name>
</gene>
<proteinExistence type="predicted"/>
<dbReference type="InterPro" id="IPR013783">
    <property type="entry name" value="Ig-like_fold"/>
</dbReference>
<reference evidence="4 5" key="1">
    <citation type="journal article" date="2011" name="Stand. Genomic Sci.">
        <title>Complete genome sequence of Arthrobacter phenanthrenivorans type strain (Sphe3).</title>
        <authorList>
            <person name="Kallimanis A."/>
            <person name="Labutti K.M."/>
            <person name="Lapidus A."/>
            <person name="Clum A."/>
            <person name="Lykidis A."/>
            <person name="Mavromatis K."/>
            <person name="Pagani I."/>
            <person name="Liolios K."/>
            <person name="Ivanova N."/>
            <person name="Goodwin L."/>
            <person name="Pitluck S."/>
            <person name="Chen A."/>
            <person name="Palaniappan K."/>
            <person name="Markowitz V."/>
            <person name="Bristow J."/>
            <person name="Velentzas A.D."/>
            <person name="Perisynakis A."/>
            <person name="Ouzounis C.C."/>
            <person name="Kyrpides N.C."/>
            <person name="Koukkou A.I."/>
            <person name="Drainas C."/>
        </authorList>
    </citation>
    <scope>NUCLEOTIDE SEQUENCE [LARGE SCALE GENOMIC DNA]</scope>
    <source>
        <strain evidence="5">DSM 18606 / JCM 16027 / LMG 23796 / Sphe3</strain>
    </source>
</reference>
<dbReference type="InterPro" id="IPR003961">
    <property type="entry name" value="FN3_dom"/>
</dbReference>
<organism evidence="4 5">
    <name type="scientific">Pseudarthrobacter phenanthrenivorans (strain DSM 18606 / JCM 16027 / LMG 23796 / Sphe3)</name>
    <name type="common">Arthrobacter phenanthrenivorans</name>
    <dbReference type="NCBI Taxonomy" id="930171"/>
    <lineage>
        <taxon>Bacteria</taxon>
        <taxon>Bacillati</taxon>
        <taxon>Actinomycetota</taxon>
        <taxon>Actinomycetes</taxon>
        <taxon>Micrococcales</taxon>
        <taxon>Micrococcaceae</taxon>
        <taxon>Pseudarthrobacter</taxon>
    </lineage>
</organism>
<dbReference type="Gene3D" id="2.60.40.10">
    <property type="entry name" value="Immunoglobulins"/>
    <property type="match status" value="1"/>
</dbReference>